<keyword evidence="1" id="KW-0472">Membrane</keyword>
<keyword evidence="3" id="KW-1185">Reference proteome</keyword>
<dbReference type="RefSeq" id="WP_015047040.1">
    <property type="nucleotide sequence ID" value="NC_018868.3"/>
</dbReference>
<proteinExistence type="predicted"/>
<dbReference type="HOGENOM" id="CLU_2167405_0_0_6"/>
<dbReference type="Proteomes" id="UP000000466">
    <property type="component" value="Chromosome"/>
</dbReference>
<protein>
    <submittedName>
        <fullName evidence="2">Uncharacterized protein</fullName>
    </submittedName>
</protein>
<gene>
    <name evidence="2" type="ordered locus">M5M_08430</name>
</gene>
<feature type="transmembrane region" description="Helical" evidence="1">
    <location>
        <begin position="6"/>
        <end position="24"/>
    </location>
</feature>
<evidence type="ECO:0000313" key="3">
    <source>
        <dbReference type="Proteomes" id="UP000000466"/>
    </source>
</evidence>
<name>K4KKW3_SIMAS</name>
<sequence length="114" mass="13331">MVLIITLLFSVVVLGGVVWLLLSLRQPSYRPRREQVLRLFEALHKGELKHKDWLVFTSVPLRHDPWLENLRLRCIDIEEQHLLGDGSRHLFDSAGREKLALLREQLQDALNQNC</sequence>
<dbReference type="EMBL" id="CP003746">
    <property type="protein sequence ID" value="AFU98875.1"/>
    <property type="molecule type" value="Genomic_DNA"/>
</dbReference>
<dbReference type="AlphaFoldDB" id="K4KKW3"/>
<evidence type="ECO:0000256" key="1">
    <source>
        <dbReference type="SAM" id="Phobius"/>
    </source>
</evidence>
<accession>K4KKW3</accession>
<reference evidence="2 3" key="1">
    <citation type="journal article" date="2013" name="Genome Announc.">
        <title>Complete genome sequence of Simiduia agarivorans SA1(T), a marine bacterium able to degrade a variety of polysaccharides.</title>
        <authorList>
            <person name="Lin S.Y."/>
            <person name="Shieh W.Y."/>
            <person name="Chen J.S."/>
            <person name="Tang S.L."/>
        </authorList>
    </citation>
    <scope>NUCLEOTIDE SEQUENCE [LARGE SCALE GENOMIC DNA]</scope>
    <source>
        <strain evidence="3">DSM 21679 / JCM 13881 / BCRC 17597 / SA1</strain>
    </source>
</reference>
<organism evidence="2 3">
    <name type="scientific">Simiduia agarivorans (strain DSM 21679 / JCM 13881 / BCRC 17597 / SA1)</name>
    <dbReference type="NCBI Taxonomy" id="1117647"/>
    <lineage>
        <taxon>Bacteria</taxon>
        <taxon>Pseudomonadati</taxon>
        <taxon>Pseudomonadota</taxon>
        <taxon>Gammaproteobacteria</taxon>
        <taxon>Cellvibrionales</taxon>
        <taxon>Cellvibrionaceae</taxon>
        <taxon>Simiduia</taxon>
    </lineage>
</organism>
<dbReference type="KEGG" id="saga:M5M_08430"/>
<dbReference type="eggNOG" id="ENOG5031RKW">
    <property type="taxonomic scope" value="Bacteria"/>
</dbReference>
<keyword evidence="1" id="KW-0812">Transmembrane</keyword>
<keyword evidence="1" id="KW-1133">Transmembrane helix</keyword>
<dbReference type="OrthoDB" id="6120993at2"/>
<evidence type="ECO:0000313" key="2">
    <source>
        <dbReference type="EMBL" id="AFU98875.1"/>
    </source>
</evidence>
<dbReference type="STRING" id="1117647.M5M_08430"/>